<keyword evidence="3" id="KW-0326">Glycosidase</keyword>
<dbReference type="Pfam" id="PF19291">
    <property type="entry name" value="TREH_N"/>
    <property type="match status" value="1"/>
</dbReference>
<name>A0A3B0U5R4_9ZZZZ</name>
<reference evidence="3" key="1">
    <citation type="submission" date="2018-06" db="EMBL/GenBank/DDBJ databases">
        <authorList>
            <person name="Zhirakovskaya E."/>
        </authorList>
    </citation>
    <scope>NUCLEOTIDE SEQUENCE</scope>
</reference>
<dbReference type="Gene3D" id="1.50.10.10">
    <property type="match status" value="1"/>
</dbReference>
<sequence length="616" mass="70914">MDIKDEKNRHLIAIGVSFCHFYCMNRHTYNLGLIGNCAFQALIDTEASVKWLCWPKFDSSFIFGGLLDDEKGGEFSIHPVKKIHSTCQEYIKNTNILTTEISTGDGRYKVTDFAPRFEQYDRHYKPLMFIRKIESMEGTPEIKVVCSPKGEYGEVTPDVSFGSSHLRFKGLEDQVRLTTNLSLNYLQQGKSFKLEQPIYLILTWGVPLEGPIKQTAETFLTKTIDYWNDWVRHCTIGLIWQEAVIRSALTLKMHQFEDTGAITASTTTSLPEHPGSGRNWDYRYCWMRDSYYTLNAFSSIGQFEELEKYSNYIENIAVNDSYRYNPVYSLLGTEDFEEKILDLKGYLGNEPVRIGNQAKEHIQNDVYGQVLVSLLPLYTDERLNNQEHTRSKKLIMDLLQGIERTMDEPDAGLWELRNMSFKHCYTFQFHWAGANAAIKIAKVLEDDEMLKKATFLAEEASKQIERCYDPNQQAYTSAIETDRLDASQLHLITMNYLDPTSERAKAHLEALEKELKTEDGLFYRYKHSDDFGKPKSTFLICAYWYVEALAAVGRVDEASKIFDHLLSFTNHLGLHSEDIDEVTGSQWGNFPQTYSHVGLINAAFRIGRKLDTPNFL</sequence>
<gene>
    <name evidence="3" type="ORF">MNBD_BACTEROID06-598</name>
</gene>
<dbReference type="PANTHER" id="PTHR31616:SF0">
    <property type="entry name" value="GLUCAN 1,4-ALPHA-GLUCOSIDASE"/>
    <property type="match status" value="1"/>
</dbReference>
<organism evidence="3">
    <name type="scientific">hydrothermal vent metagenome</name>
    <dbReference type="NCBI Taxonomy" id="652676"/>
    <lineage>
        <taxon>unclassified sequences</taxon>
        <taxon>metagenomes</taxon>
        <taxon>ecological metagenomes</taxon>
    </lineage>
</organism>
<dbReference type="InterPro" id="IPR011613">
    <property type="entry name" value="GH15-like"/>
</dbReference>
<accession>A0A3B0U5R4</accession>
<dbReference type="GO" id="GO:0004339">
    <property type="term" value="F:glucan 1,4-alpha-glucosidase activity"/>
    <property type="evidence" value="ECO:0007669"/>
    <property type="project" value="UniProtKB-EC"/>
</dbReference>
<dbReference type="InterPro" id="IPR008928">
    <property type="entry name" value="6-hairpin_glycosidase_sf"/>
</dbReference>
<evidence type="ECO:0000259" key="2">
    <source>
        <dbReference type="Pfam" id="PF19291"/>
    </source>
</evidence>
<dbReference type="InterPro" id="IPR012341">
    <property type="entry name" value="6hp_glycosidase-like_sf"/>
</dbReference>
<dbReference type="GO" id="GO:0005975">
    <property type="term" value="P:carbohydrate metabolic process"/>
    <property type="evidence" value="ECO:0007669"/>
    <property type="project" value="InterPro"/>
</dbReference>
<feature type="domain" description="Trehalase-like N-terminal" evidence="2">
    <location>
        <begin position="31"/>
        <end position="178"/>
    </location>
</feature>
<protein>
    <submittedName>
        <fullName evidence="3">Glucoamylase</fullName>
        <ecNumber evidence="3">3.2.1.3</ecNumber>
    </submittedName>
</protein>
<dbReference type="EC" id="3.2.1.3" evidence="3"/>
<dbReference type="PANTHER" id="PTHR31616">
    <property type="entry name" value="TREHALASE"/>
    <property type="match status" value="1"/>
</dbReference>
<dbReference type="SUPFAM" id="SSF48208">
    <property type="entry name" value="Six-hairpin glycosidases"/>
    <property type="match status" value="1"/>
</dbReference>
<dbReference type="InterPro" id="IPR045582">
    <property type="entry name" value="Trehalase-like_N"/>
</dbReference>
<dbReference type="Pfam" id="PF00723">
    <property type="entry name" value="Glyco_hydro_15"/>
    <property type="match status" value="1"/>
</dbReference>
<proteinExistence type="predicted"/>
<evidence type="ECO:0000313" key="3">
    <source>
        <dbReference type="EMBL" id="VAW26381.1"/>
    </source>
</evidence>
<evidence type="ECO:0000259" key="1">
    <source>
        <dbReference type="Pfam" id="PF00723"/>
    </source>
</evidence>
<dbReference type="EMBL" id="UOES01000093">
    <property type="protein sequence ID" value="VAW26381.1"/>
    <property type="molecule type" value="Genomic_DNA"/>
</dbReference>
<feature type="domain" description="GH15-like" evidence="1">
    <location>
        <begin position="241"/>
        <end position="603"/>
    </location>
</feature>
<keyword evidence="3" id="KW-0378">Hydrolase</keyword>
<dbReference type="AlphaFoldDB" id="A0A3B0U5R4"/>